<dbReference type="EMBL" id="SMZX01000002">
    <property type="protein sequence ID" value="TDL43561.1"/>
    <property type="molecule type" value="Genomic_DNA"/>
</dbReference>
<protein>
    <recommendedName>
        <fullName evidence="3">Aminobenzoate synthetase</fullName>
    </recommendedName>
</protein>
<accession>A0A4R5YEM6</accession>
<dbReference type="Proteomes" id="UP000295633">
    <property type="component" value="Unassembled WGS sequence"/>
</dbReference>
<evidence type="ECO:0000313" key="1">
    <source>
        <dbReference type="EMBL" id="TDL43561.1"/>
    </source>
</evidence>
<dbReference type="SUPFAM" id="SSF52540">
    <property type="entry name" value="P-loop containing nucleoside triphosphate hydrolases"/>
    <property type="match status" value="1"/>
</dbReference>
<sequence>MRSSAESLGDALAAAADEVVRAVAEVRRVPAIVVIDGRSGAGKSTFADMIAALLGGAAIVRLDDIYPGWDGLQAGADTARERVLAPLRQGEQGSWLTWDWSSDRQSDRVQSVAPAPVVIVEGAGILTPESAELADVTVWLDAPRGARRARALHRDGETYRPHWERWERQEDAHLREHDPARIARFVFRLP</sequence>
<dbReference type="InterPro" id="IPR027417">
    <property type="entry name" value="P-loop_NTPase"/>
</dbReference>
<proteinExistence type="predicted"/>
<dbReference type="RefSeq" id="WP_133399644.1">
    <property type="nucleotide sequence ID" value="NZ_SMZX01000002.1"/>
</dbReference>
<dbReference type="CDD" id="cd02019">
    <property type="entry name" value="NK"/>
    <property type="match status" value="1"/>
</dbReference>
<evidence type="ECO:0000313" key="2">
    <source>
        <dbReference type="Proteomes" id="UP000295633"/>
    </source>
</evidence>
<name>A0A4R5YEM6_9MICO</name>
<dbReference type="AlphaFoldDB" id="A0A4R5YEM6"/>
<gene>
    <name evidence="1" type="ORF">E2R54_10120</name>
</gene>
<dbReference type="Gene3D" id="3.40.50.300">
    <property type="entry name" value="P-loop containing nucleotide triphosphate hydrolases"/>
    <property type="match status" value="1"/>
</dbReference>
<reference evidence="1 2" key="1">
    <citation type="submission" date="2019-03" db="EMBL/GenBank/DDBJ databases">
        <title>Genome Sequencing and Assembly of Various Microbes Isolated from Partially Reclaimed Soil and Acid Mine Drainage (AMD) Site.</title>
        <authorList>
            <person name="Steinbock B."/>
            <person name="Bechtold R."/>
            <person name="Sevigny J.L."/>
            <person name="Thomas D."/>
            <person name="Cuthill L.R."/>
            <person name="Aveiro Johannsen E.J."/>
            <person name="Thomas K."/>
            <person name="Ghosh A."/>
        </authorList>
    </citation>
    <scope>NUCLEOTIDE SEQUENCE [LARGE SCALE GENOMIC DNA]</scope>
    <source>
        <strain evidence="1 2">F-B2</strain>
    </source>
</reference>
<dbReference type="NCBIfam" id="NF005115">
    <property type="entry name" value="PRK06547.1"/>
    <property type="match status" value="1"/>
</dbReference>
<organism evidence="1 2">
    <name type="scientific">Microbacterium oleivorans</name>
    <dbReference type="NCBI Taxonomy" id="273677"/>
    <lineage>
        <taxon>Bacteria</taxon>
        <taxon>Bacillati</taxon>
        <taxon>Actinomycetota</taxon>
        <taxon>Actinomycetes</taxon>
        <taxon>Micrococcales</taxon>
        <taxon>Microbacteriaceae</taxon>
        <taxon>Microbacterium</taxon>
    </lineage>
</organism>
<evidence type="ECO:0008006" key="3">
    <source>
        <dbReference type="Google" id="ProtNLM"/>
    </source>
</evidence>
<comment type="caution">
    <text evidence="1">The sequence shown here is derived from an EMBL/GenBank/DDBJ whole genome shotgun (WGS) entry which is preliminary data.</text>
</comment>